<proteinExistence type="predicted"/>
<accession>A0A2U8QS78</accession>
<dbReference type="CDD" id="cd03801">
    <property type="entry name" value="GT4_PimA-like"/>
    <property type="match status" value="1"/>
</dbReference>
<dbReference type="KEGG" id="fse:DI487_03470"/>
<evidence type="ECO:0000259" key="1">
    <source>
        <dbReference type="Pfam" id="PF00534"/>
    </source>
</evidence>
<sequence length="381" mass="43308">MHICFITNEYPKEGFPHGGVGSFVKTMAEALVKEKYNVSVVGMNYSDKDEEETQQGIAIYRIKKSKIKGISWFFNAMAINKTIKKIHKENPIDIVETAELGLAFMQKIKGIKYVIRLHGGHHFFAEAEKRKINKWKGFQEKRSFKKADAFIAVSEYVKQHTAQYLSYNDKPVVTIFNPINTDVFNPVPGKVEENTITFAGTVCEKKGVRQLIQAFPLVKKEVPQAVLNIYGRDWFYPDGSSYVEMLRREELPQIAPYDQDVIFHGSIAYQQIPEVYAKAEVCVFPSHMETLGLVAPEAMAMEKSVIFTEMGPGPEVIVPYETGLLCNPYEPKDIAEKIIWLFKNKEKAKNIAKQARTVAVEKFSLPNSITENIAFYSKIKA</sequence>
<dbReference type="EMBL" id="CP029463">
    <property type="protein sequence ID" value="AWM13013.1"/>
    <property type="molecule type" value="Genomic_DNA"/>
</dbReference>
<gene>
    <name evidence="3" type="ORF">DI487_03470</name>
</gene>
<organism evidence="3 4">
    <name type="scientific">Flavobacterium sediminis</name>
    <dbReference type="NCBI Taxonomy" id="2201181"/>
    <lineage>
        <taxon>Bacteria</taxon>
        <taxon>Pseudomonadati</taxon>
        <taxon>Bacteroidota</taxon>
        <taxon>Flavobacteriia</taxon>
        <taxon>Flavobacteriales</taxon>
        <taxon>Flavobacteriaceae</taxon>
        <taxon>Flavobacterium</taxon>
    </lineage>
</organism>
<dbReference type="InterPro" id="IPR050194">
    <property type="entry name" value="Glycosyltransferase_grp1"/>
</dbReference>
<keyword evidence="3" id="KW-0808">Transferase</keyword>
<dbReference type="SUPFAM" id="SSF53756">
    <property type="entry name" value="UDP-Glycosyltransferase/glycogen phosphorylase"/>
    <property type="match status" value="1"/>
</dbReference>
<dbReference type="InterPro" id="IPR001296">
    <property type="entry name" value="Glyco_trans_1"/>
</dbReference>
<dbReference type="InterPro" id="IPR028098">
    <property type="entry name" value="Glyco_trans_4-like_N"/>
</dbReference>
<feature type="domain" description="Glycosyl transferase family 1" evidence="1">
    <location>
        <begin position="190"/>
        <end position="357"/>
    </location>
</feature>
<name>A0A2U8QS78_9FLAO</name>
<dbReference type="Proteomes" id="UP000245429">
    <property type="component" value="Chromosome"/>
</dbReference>
<dbReference type="RefSeq" id="WP_109568421.1">
    <property type="nucleotide sequence ID" value="NZ_CP029463.1"/>
</dbReference>
<protein>
    <submittedName>
        <fullName evidence="3">Glycosyltransferase family 1 protein</fullName>
    </submittedName>
</protein>
<dbReference type="Gene3D" id="3.40.50.2000">
    <property type="entry name" value="Glycogen Phosphorylase B"/>
    <property type="match status" value="2"/>
</dbReference>
<dbReference type="AlphaFoldDB" id="A0A2U8QS78"/>
<evidence type="ECO:0000259" key="2">
    <source>
        <dbReference type="Pfam" id="PF13439"/>
    </source>
</evidence>
<dbReference type="PANTHER" id="PTHR45947:SF3">
    <property type="entry name" value="SULFOQUINOVOSYL TRANSFERASE SQD2"/>
    <property type="match status" value="1"/>
</dbReference>
<evidence type="ECO:0000313" key="3">
    <source>
        <dbReference type="EMBL" id="AWM13013.1"/>
    </source>
</evidence>
<reference evidence="3 4" key="1">
    <citation type="submission" date="2018-05" db="EMBL/GenBank/DDBJ databases">
        <title>Flavobacterium sp. MEBiC07310.</title>
        <authorList>
            <person name="Baek K."/>
        </authorList>
    </citation>
    <scope>NUCLEOTIDE SEQUENCE [LARGE SCALE GENOMIC DNA]</scope>
    <source>
        <strain evidence="3 4">MEBiC07310</strain>
    </source>
</reference>
<dbReference type="OrthoDB" id="502646at2"/>
<keyword evidence="4" id="KW-1185">Reference proteome</keyword>
<dbReference type="Pfam" id="PF13439">
    <property type="entry name" value="Glyco_transf_4"/>
    <property type="match status" value="1"/>
</dbReference>
<feature type="domain" description="Glycosyltransferase subfamily 4-like N-terminal" evidence="2">
    <location>
        <begin position="18"/>
        <end position="182"/>
    </location>
</feature>
<evidence type="ECO:0000313" key="4">
    <source>
        <dbReference type="Proteomes" id="UP000245429"/>
    </source>
</evidence>
<dbReference type="Pfam" id="PF00534">
    <property type="entry name" value="Glycos_transf_1"/>
    <property type="match status" value="1"/>
</dbReference>
<dbReference type="GO" id="GO:0016757">
    <property type="term" value="F:glycosyltransferase activity"/>
    <property type="evidence" value="ECO:0007669"/>
    <property type="project" value="InterPro"/>
</dbReference>
<dbReference type="PANTHER" id="PTHR45947">
    <property type="entry name" value="SULFOQUINOVOSYL TRANSFERASE SQD2"/>
    <property type="match status" value="1"/>
</dbReference>